<name>A0AA37XD95_9MICO</name>
<comment type="caution">
    <text evidence="3">The sequence shown here is derived from an EMBL/GenBank/DDBJ whole genome shotgun (WGS) entry which is preliminary data.</text>
</comment>
<accession>A0AA37XD95</accession>
<evidence type="ECO:0000313" key="4">
    <source>
        <dbReference type="Proteomes" id="UP001157161"/>
    </source>
</evidence>
<sequence length="161" mass="17168">MTMRRTPLLVALLTLPLVLAACGQGETRDESGEITTGGDTDVFTIAVGDCFDDEGDLSGTTEVNSLPTVPCSQAHDNEVYAEYVFPDGDYPGTDAVETTATQECLAQWKTFVGLDFEASALEVYPIYPTQGSWEQADDRVVSCAIWDPAGPVTGTLEGAAY</sequence>
<proteinExistence type="predicted"/>
<dbReference type="EMBL" id="BSUM01000001">
    <property type="protein sequence ID" value="GMA30945.1"/>
    <property type="molecule type" value="Genomic_DNA"/>
</dbReference>
<dbReference type="Proteomes" id="UP001157161">
    <property type="component" value="Unassembled WGS sequence"/>
</dbReference>
<evidence type="ECO:0000256" key="1">
    <source>
        <dbReference type="SAM" id="SignalP"/>
    </source>
</evidence>
<dbReference type="InterPro" id="IPR026004">
    <property type="entry name" value="Septum_form"/>
</dbReference>
<dbReference type="Pfam" id="PF13845">
    <property type="entry name" value="Septum_form"/>
    <property type="match status" value="1"/>
</dbReference>
<evidence type="ECO:0000259" key="2">
    <source>
        <dbReference type="Pfam" id="PF13845"/>
    </source>
</evidence>
<feature type="domain" description="Septum formation-related" evidence="2">
    <location>
        <begin position="60"/>
        <end position="145"/>
    </location>
</feature>
<reference evidence="3" key="2">
    <citation type="submission" date="2023-02" db="EMBL/GenBank/DDBJ databases">
        <authorList>
            <person name="Sun Q."/>
            <person name="Mori K."/>
        </authorList>
    </citation>
    <scope>NUCLEOTIDE SEQUENCE</scope>
    <source>
        <strain evidence="3">NBRC 112290</strain>
    </source>
</reference>
<keyword evidence="1" id="KW-0732">Signal</keyword>
<feature type="chain" id="PRO_5041199985" description="Septum formation-related domain-containing protein" evidence="1">
    <location>
        <begin position="21"/>
        <end position="161"/>
    </location>
</feature>
<organism evidence="3 4">
    <name type="scientific">Litorihabitans aurantiacus</name>
    <dbReference type="NCBI Taxonomy" id="1930061"/>
    <lineage>
        <taxon>Bacteria</taxon>
        <taxon>Bacillati</taxon>
        <taxon>Actinomycetota</taxon>
        <taxon>Actinomycetes</taxon>
        <taxon>Micrococcales</taxon>
        <taxon>Beutenbergiaceae</taxon>
        <taxon>Litorihabitans</taxon>
    </lineage>
</organism>
<dbReference type="PROSITE" id="PS51257">
    <property type="entry name" value="PROKAR_LIPOPROTEIN"/>
    <property type="match status" value="1"/>
</dbReference>
<feature type="signal peptide" evidence="1">
    <location>
        <begin position="1"/>
        <end position="20"/>
    </location>
</feature>
<protein>
    <recommendedName>
        <fullName evidence="2">Septum formation-related domain-containing protein</fullName>
    </recommendedName>
</protein>
<keyword evidence="4" id="KW-1185">Reference proteome</keyword>
<evidence type="ECO:0000313" key="3">
    <source>
        <dbReference type="EMBL" id="GMA30945.1"/>
    </source>
</evidence>
<dbReference type="AlphaFoldDB" id="A0AA37XD95"/>
<reference evidence="3" key="1">
    <citation type="journal article" date="2014" name="Int. J. Syst. Evol. Microbiol.">
        <title>Complete genome sequence of Corynebacterium casei LMG S-19264T (=DSM 44701T), isolated from a smear-ripened cheese.</title>
        <authorList>
            <consortium name="US DOE Joint Genome Institute (JGI-PGF)"/>
            <person name="Walter F."/>
            <person name="Albersmeier A."/>
            <person name="Kalinowski J."/>
            <person name="Ruckert C."/>
        </authorList>
    </citation>
    <scope>NUCLEOTIDE SEQUENCE</scope>
    <source>
        <strain evidence="3">NBRC 112290</strain>
    </source>
</reference>
<gene>
    <name evidence="3" type="ORF">GCM10025875_09370</name>
</gene>
<dbReference type="RefSeq" id="WP_284249734.1">
    <property type="nucleotide sequence ID" value="NZ_BSUM01000001.1"/>
</dbReference>